<name>A0A8X8AVT9_BRACI</name>
<accession>A0A8X8AVT9</accession>
<sequence>MPGDVPRVNRQLAVSRSFRDKSLKHTSSVMANQEAIDIEKRFKDPLKAAKELIFEAPRRDSKDHISCKGDGRSFETTKKKKKRKKETK</sequence>
<feature type="compositionally biased region" description="Basic residues" evidence="1">
    <location>
        <begin position="78"/>
        <end position="88"/>
    </location>
</feature>
<keyword evidence="3" id="KW-1185">Reference proteome</keyword>
<dbReference type="AlphaFoldDB" id="A0A8X8AVT9"/>
<evidence type="ECO:0000256" key="1">
    <source>
        <dbReference type="SAM" id="MobiDB-lite"/>
    </source>
</evidence>
<protein>
    <submittedName>
        <fullName evidence="2">Uncharacterized protein</fullName>
    </submittedName>
</protein>
<gene>
    <name evidence="2" type="ORF">Bca52824_017861</name>
</gene>
<dbReference type="Proteomes" id="UP000886595">
    <property type="component" value="Unassembled WGS sequence"/>
</dbReference>
<feature type="region of interest" description="Disordered" evidence="1">
    <location>
        <begin position="57"/>
        <end position="88"/>
    </location>
</feature>
<organism evidence="2 3">
    <name type="scientific">Brassica carinata</name>
    <name type="common">Ethiopian mustard</name>
    <name type="synonym">Abyssinian cabbage</name>
    <dbReference type="NCBI Taxonomy" id="52824"/>
    <lineage>
        <taxon>Eukaryota</taxon>
        <taxon>Viridiplantae</taxon>
        <taxon>Streptophyta</taxon>
        <taxon>Embryophyta</taxon>
        <taxon>Tracheophyta</taxon>
        <taxon>Spermatophyta</taxon>
        <taxon>Magnoliopsida</taxon>
        <taxon>eudicotyledons</taxon>
        <taxon>Gunneridae</taxon>
        <taxon>Pentapetalae</taxon>
        <taxon>rosids</taxon>
        <taxon>malvids</taxon>
        <taxon>Brassicales</taxon>
        <taxon>Brassicaceae</taxon>
        <taxon>Brassiceae</taxon>
        <taxon>Brassica</taxon>
    </lineage>
</organism>
<reference evidence="2 3" key="1">
    <citation type="submission" date="2020-02" db="EMBL/GenBank/DDBJ databases">
        <authorList>
            <person name="Ma Q."/>
            <person name="Huang Y."/>
            <person name="Song X."/>
            <person name="Pei D."/>
        </authorList>
    </citation>
    <scope>NUCLEOTIDE SEQUENCE [LARGE SCALE GENOMIC DNA]</scope>
    <source>
        <strain evidence="2">Sxm20200214</strain>
        <tissue evidence="2">Leaf</tissue>
    </source>
</reference>
<comment type="caution">
    <text evidence="2">The sequence shown here is derived from an EMBL/GenBank/DDBJ whole genome shotgun (WGS) entry which is preliminary data.</text>
</comment>
<evidence type="ECO:0000313" key="2">
    <source>
        <dbReference type="EMBL" id="KAG2314739.1"/>
    </source>
</evidence>
<dbReference type="Gene3D" id="3.60.40.10">
    <property type="entry name" value="PPM-type phosphatase domain"/>
    <property type="match status" value="1"/>
</dbReference>
<evidence type="ECO:0000313" key="3">
    <source>
        <dbReference type="Proteomes" id="UP000886595"/>
    </source>
</evidence>
<proteinExistence type="predicted"/>
<dbReference type="EMBL" id="JAAMPC010000004">
    <property type="protein sequence ID" value="KAG2314739.1"/>
    <property type="molecule type" value="Genomic_DNA"/>
</dbReference>
<dbReference type="InterPro" id="IPR036457">
    <property type="entry name" value="PPM-type-like_dom_sf"/>
</dbReference>
<dbReference type="SUPFAM" id="SSF81606">
    <property type="entry name" value="PP2C-like"/>
    <property type="match status" value="1"/>
</dbReference>
<feature type="compositionally biased region" description="Basic and acidic residues" evidence="1">
    <location>
        <begin position="57"/>
        <end position="77"/>
    </location>
</feature>
<dbReference type="OrthoDB" id="10264738at2759"/>